<dbReference type="EMBL" id="QHLY01000012">
    <property type="protein sequence ID" value="PXA68218.1"/>
    <property type="molecule type" value="Genomic_DNA"/>
</dbReference>
<dbReference type="SUPFAM" id="SSF52777">
    <property type="entry name" value="CoA-dependent acyltransferases"/>
    <property type="match status" value="1"/>
</dbReference>
<dbReference type="InterPro" id="IPR045034">
    <property type="entry name" value="O-acyltransferase_WSD1-like"/>
</dbReference>
<dbReference type="Pfam" id="PF03007">
    <property type="entry name" value="WS_DGAT_cat"/>
    <property type="match status" value="1"/>
</dbReference>
<reference evidence="14 15" key="1">
    <citation type="submission" date="2018-05" db="EMBL/GenBank/DDBJ databases">
        <title>Genetic diversity of glacier-inhabiting Cryobacterium bacteria in China and description of Cryobacterium mengkeensis sp. nov. and Arthrobacter glacialis sp. nov.</title>
        <authorList>
            <person name="Liu Q."/>
            <person name="Xin Y.-H."/>
        </authorList>
    </citation>
    <scope>NUCLEOTIDE SEQUENCE [LARGE SCALE GENOMIC DNA]</scope>
    <source>
        <strain evidence="14 15">SK-1</strain>
    </source>
</reference>
<evidence type="ECO:0000259" key="13">
    <source>
        <dbReference type="Pfam" id="PF06974"/>
    </source>
</evidence>
<dbReference type="UniPathway" id="UPA00282"/>
<proteinExistence type="inferred from homology"/>
<comment type="pathway">
    <text evidence="2">Lipid metabolism.</text>
</comment>
<comment type="catalytic activity">
    <reaction evidence="10">
        <text>an acyl-CoA + a 1,2-diacyl-sn-glycerol = a triacyl-sn-glycerol + CoA</text>
        <dbReference type="Rhea" id="RHEA:10868"/>
        <dbReference type="ChEBI" id="CHEBI:17815"/>
        <dbReference type="ChEBI" id="CHEBI:57287"/>
        <dbReference type="ChEBI" id="CHEBI:58342"/>
        <dbReference type="ChEBI" id="CHEBI:64615"/>
        <dbReference type="EC" id="2.3.1.20"/>
    </reaction>
</comment>
<evidence type="ECO:0000256" key="6">
    <source>
        <dbReference type="ARBA" id="ARBA00022679"/>
    </source>
</evidence>
<evidence type="ECO:0000313" key="14">
    <source>
        <dbReference type="EMBL" id="PXA68218.1"/>
    </source>
</evidence>
<dbReference type="RefSeq" id="WP_110127887.1">
    <property type="nucleotide sequence ID" value="NZ_QHLY01000012.1"/>
</dbReference>
<feature type="domain" description="O-acyltransferase WSD1 C-terminal" evidence="13">
    <location>
        <begin position="240"/>
        <end position="378"/>
    </location>
</feature>
<comment type="pathway">
    <text evidence="1">Glycerolipid metabolism; triacylglycerol biosynthesis.</text>
</comment>
<keyword evidence="6" id="KW-0808">Transferase</keyword>
<protein>
    <recommendedName>
        <fullName evidence="4">diacylglycerol O-acyltransferase</fullName>
        <ecNumber evidence="4">2.3.1.20</ecNumber>
    </recommendedName>
</protein>
<dbReference type="InterPro" id="IPR004255">
    <property type="entry name" value="O-acyltransferase_WSD1_N"/>
</dbReference>
<accession>A0A317ZQS5</accession>
<evidence type="ECO:0000256" key="7">
    <source>
        <dbReference type="ARBA" id="ARBA00022798"/>
    </source>
</evidence>
<dbReference type="GO" id="GO:0006071">
    <property type="term" value="P:glycerol metabolic process"/>
    <property type="evidence" value="ECO:0007669"/>
    <property type="project" value="UniProtKB-KW"/>
</dbReference>
<organism evidence="14 15">
    <name type="scientific">Cryobacterium arcticum</name>
    <dbReference type="NCBI Taxonomy" id="670052"/>
    <lineage>
        <taxon>Bacteria</taxon>
        <taxon>Bacillati</taxon>
        <taxon>Actinomycetota</taxon>
        <taxon>Actinomycetes</taxon>
        <taxon>Micrococcales</taxon>
        <taxon>Microbacteriaceae</taxon>
        <taxon>Cryobacterium</taxon>
    </lineage>
</organism>
<keyword evidence="7" id="KW-0319">Glycerol metabolism</keyword>
<evidence type="ECO:0000256" key="11">
    <source>
        <dbReference type="SAM" id="MobiDB-lite"/>
    </source>
</evidence>
<keyword evidence="9" id="KW-0012">Acyltransferase</keyword>
<evidence type="ECO:0000313" key="15">
    <source>
        <dbReference type="Proteomes" id="UP000246722"/>
    </source>
</evidence>
<keyword evidence="8" id="KW-0443">Lipid metabolism</keyword>
<dbReference type="Gene3D" id="3.30.559.10">
    <property type="entry name" value="Chloramphenicol acetyltransferase-like domain"/>
    <property type="match status" value="1"/>
</dbReference>
<dbReference type="EC" id="2.3.1.20" evidence="4"/>
<evidence type="ECO:0000256" key="5">
    <source>
        <dbReference type="ARBA" id="ARBA00022516"/>
    </source>
</evidence>
<evidence type="ECO:0000256" key="3">
    <source>
        <dbReference type="ARBA" id="ARBA00009587"/>
    </source>
</evidence>
<dbReference type="PANTHER" id="PTHR31650">
    <property type="entry name" value="O-ACYLTRANSFERASE (WSD1-LIKE) FAMILY PROTEIN"/>
    <property type="match status" value="1"/>
</dbReference>
<dbReference type="InterPro" id="IPR009721">
    <property type="entry name" value="O-acyltransferase_WSD1_C"/>
</dbReference>
<evidence type="ECO:0000259" key="12">
    <source>
        <dbReference type="Pfam" id="PF03007"/>
    </source>
</evidence>
<feature type="region of interest" description="Disordered" evidence="11">
    <location>
        <begin position="382"/>
        <end position="401"/>
    </location>
</feature>
<dbReference type="Proteomes" id="UP000246722">
    <property type="component" value="Unassembled WGS sequence"/>
</dbReference>
<dbReference type="InterPro" id="IPR023213">
    <property type="entry name" value="CAT-like_dom_sf"/>
</dbReference>
<feature type="domain" description="O-acyltransferase WSD1-like N-terminal" evidence="12">
    <location>
        <begin position="13"/>
        <end position="231"/>
    </location>
</feature>
<keyword evidence="15" id="KW-1185">Reference proteome</keyword>
<comment type="caution">
    <text evidence="14">The sequence shown here is derived from an EMBL/GenBank/DDBJ whole genome shotgun (WGS) entry which is preliminary data.</text>
</comment>
<dbReference type="AlphaFoldDB" id="A0A317ZQS5"/>
<evidence type="ECO:0000256" key="2">
    <source>
        <dbReference type="ARBA" id="ARBA00005189"/>
    </source>
</evidence>
<dbReference type="GO" id="GO:0005886">
    <property type="term" value="C:plasma membrane"/>
    <property type="evidence" value="ECO:0007669"/>
    <property type="project" value="TreeGrafter"/>
</dbReference>
<dbReference type="PANTHER" id="PTHR31650:SF1">
    <property type="entry name" value="WAX ESTER SYNTHASE_DIACYLGLYCEROL ACYLTRANSFERASE 4-RELATED"/>
    <property type="match status" value="1"/>
</dbReference>
<gene>
    <name evidence="14" type="ORF">CTB96_16470</name>
</gene>
<sequence length="401" mass="42333">MRSRAPIDRASADDLMALVAENGSTPMQVGAVLLLDAAAGLDPRRAVEQLGRRAAAVPRLRQRLLTVPAGCGRPIWVDDPGFDVARHVSVLELPGERLPENLMLAQAAELLGTPLPRDRPLWVARLVTTATGRSAALVVVIHHVLADGVGGLAVLGALADGAAIGSLAADFPRPQPARRRIAADAMRLRARAMRELPGTLMRLVAAALHRLLATRGERLDEIVVSVPFSARQQTGAGQLGNASGVIPLRIPAVGDATTRLHRVTVLSRTARGSARGASTALLGPLFRLLARLGLYRRFINGQRRIHTFTSNVRGPAAPLTMFGCPVTALLPLSAPTGNVTVAFAVLSYAGTLAITLVADLDACPDLTTLRSLLVQELAGFAVPESPSPSQPAKNFQTDRDI</sequence>
<comment type="similarity">
    <text evidence="3">Belongs to the long-chain O-acyltransferase family.</text>
</comment>
<evidence type="ECO:0000256" key="8">
    <source>
        <dbReference type="ARBA" id="ARBA00023098"/>
    </source>
</evidence>
<keyword evidence="5" id="KW-0444">Lipid biosynthesis</keyword>
<dbReference type="Pfam" id="PF06974">
    <property type="entry name" value="WS_DGAT_C"/>
    <property type="match status" value="1"/>
</dbReference>
<evidence type="ECO:0000256" key="1">
    <source>
        <dbReference type="ARBA" id="ARBA00004771"/>
    </source>
</evidence>
<evidence type="ECO:0000256" key="10">
    <source>
        <dbReference type="ARBA" id="ARBA00048109"/>
    </source>
</evidence>
<name>A0A317ZQS5_9MICO</name>
<evidence type="ECO:0000256" key="4">
    <source>
        <dbReference type="ARBA" id="ARBA00013244"/>
    </source>
</evidence>
<dbReference type="GO" id="GO:0019432">
    <property type="term" value="P:triglyceride biosynthetic process"/>
    <property type="evidence" value="ECO:0007669"/>
    <property type="project" value="UniProtKB-UniPathway"/>
</dbReference>
<dbReference type="GO" id="GO:0004144">
    <property type="term" value="F:diacylglycerol O-acyltransferase activity"/>
    <property type="evidence" value="ECO:0007669"/>
    <property type="project" value="UniProtKB-EC"/>
</dbReference>
<dbReference type="OrthoDB" id="9810950at2"/>
<evidence type="ECO:0000256" key="9">
    <source>
        <dbReference type="ARBA" id="ARBA00023315"/>
    </source>
</evidence>